<dbReference type="Pfam" id="PF13671">
    <property type="entry name" value="AAA_33"/>
    <property type="match status" value="1"/>
</dbReference>
<feature type="domain" description="T4 RNA ligase 1-like N-terminal" evidence="2">
    <location>
        <begin position="461"/>
        <end position="674"/>
    </location>
</feature>
<feature type="domain" description="Calcineurin-like phosphoesterase" evidence="1">
    <location>
        <begin position="172"/>
        <end position="328"/>
    </location>
</feature>
<dbReference type="Pfam" id="PF00149">
    <property type="entry name" value="Metallophos"/>
    <property type="match status" value="1"/>
</dbReference>
<dbReference type="Proteomes" id="UP000292160">
    <property type="component" value="Segment"/>
</dbReference>
<evidence type="ECO:0000313" key="4">
    <source>
        <dbReference type="Proteomes" id="UP000292160"/>
    </source>
</evidence>
<evidence type="ECO:0000259" key="2">
    <source>
        <dbReference type="Pfam" id="PF09511"/>
    </source>
</evidence>
<dbReference type="GeneID" id="65071979"/>
<evidence type="ECO:0000259" key="1">
    <source>
        <dbReference type="Pfam" id="PF00149"/>
    </source>
</evidence>
<dbReference type="Gene3D" id="3.40.50.300">
    <property type="entry name" value="P-loop containing nucleotide triphosphate hydrolases"/>
    <property type="match status" value="1"/>
</dbReference>
<proteinExistence type="predicted"/>
<dbReference type="SUPFAM" id="SSF52540">
    <property type="entry name" value="P-loop containing nucleoside triphosphate hydrolases"/>
    <property type="match status" value="1"/>
</dbReference>
<dbReference type="InterPro" id="IPR027417">
    <property type="entry name" value="P-loop_NTPase"/>
</dbReference>
<dbReference type="Gene3D" id="3.60.21.10">
    <property type="match status" value="1"/>
</dbReference>
<dbReference type="InterPro" id="IPR029052">
    <property type="entry name" value="Metallo-depent_PP-like"/>
</dbReference>
<dbReference type="PANTHER" id="PTHR42850">
    <property type="entry name" value="METALLOPHOSPHOESTERASE"/>
    <property type="match status" value="1"/>
</dbReference>
<reference evidence="3 4" key="1">
    <citation type="submission" date="2019-02" db="EMBL/GenBank/DDBJ databases">
        <title>Genomic, morphological and functional characterisation of novel bacteriophage Fnu1 capable of disrupt Fusobacterium nucleatum biofilm.</title>
        <authorList>
            <person name="Kabwe M."/>
            <person name="Brown T.L."/>
            <person name="Dashper S."/>
            <person name="Speirs L."/>
            <person name="Ku H."/>
            <person name="Petrovski S."/>
            <person name="Chan H.T."/>
            <person name="Lock P."/>
            <person name="Tucci J."/>
        </authorList>
    </citation>
    <scope>NUCLEOTIDE SEQUENCE [LARGE SCALE GENOMIC DNA]</scope>
</reference>
<dbReference type="InterPro" id="IPR004843">
    <property type="entry name" value="Calcineurin-like_PHP"/>
</dbReference>
<dbReference type="InterPro" id="IPR050126">
    <property type="entry name" value="Ap4A_hydrolase"/>
</dbReference>
<evidence type="ECO:0000313" key="3">
    <source>
        <dbReference type="EMBL" id="QBJ04057.1"/>
    </source>
</evidence>
<dbReference type="PANTHER" id="PTHR42850:SF4">
    <property type="entry name" value="ZINC-DEPENDENT ENDOPOLYPHOSPHATASE"/>
    <property type="match status" value="1"/>
</dbReference>
<dbReference type="EMBL" id="MK554696">
    <property type="protein sequence ID" value="QBJ04057.1"/>
    <property type="molecule type" value="Genomic_DNA"/>
</dbReference>
<dbReference type="InterPro" id="IPR019039">
    <property type="entry name" value="T4-Rnl1-like_N"/>
</dbReference>
<dbReference type="Pfam" id="PF09511">
    <property type="entry name" value="RNA_lig_T4_1"/>
    <property type="match status" value="1"/>
</dbReference>
<dbReference type="KEGG" id="vg:65071979"/>
<organism evidence="3 4">
    <name type="scientific">Fusobacterium phage Fnu1</name>
    <dbReference type="NCBI Taxonomy" id="2530024"/>
    <lineage>
        <taxon>Viruses</taxon>
        <taxon>Duplodnaviria</taxon>
        <taxon>Heunggongvirae</taxon>
        <taxon>Uroviricota</taxon>
        <taxon>Caudoviricetes</taxon>
        <taxon>Latrobevirus</taxon>
        <taxon>Latrobevirus FNU1</taxon>
    </lineage>
</organism>
<keyword evidence="4" id="KW-1185">Reference proteome</keyword>
<dbReference type="RefSeq" id="YP_010082971.1">
    <property type="nucleotide sequence ID" value="NC_055035.1"/>
</dbReference>
<sequence>MRTLLLMRGAMASGKSQFIKDNNLQPYTLCADDFRVAICNPILSLDGEFSISQKNDRLAWNMLLQCLEERMKRGDFTVIDATHSTQKMLNNYKALAEMYKYTIFVKQLDVPLETCLERNRTRDKYKFVPEEAIKRCHTLISQTELSKGVKKIDKIEDINNFYVDNITDKYNRVIIVGDVHSCNTVLGQMFDKEEYREDTLYVFLGDYLDRGIEHKETLKRMMYLSTLKNVILLEGNHELNFGGWCQGREIKSKKFLNETLKILIDGLNDEEIEQFKSKGRQFYKKQRQAYAFEFEGKKYLCTHAGLPSVPLMTYIATDDMIKGIGDYEDDISGIYENNYALGKCQDFIQIFGHRANKCTEHSINLEGQVEFGGNLMYYVLEKGKEPRLESIKNEVYDKEYFNREREKYNRTESKNLTQNEEVNKLILSKLVKVKQCEPNLLSLNFGDNVFRKKQWNDITVKARGLFVDKETGNVSIRSYNKFFNYGELKETRDEYLMKNLQYPLIAKYKENGFLGLMSVVNGEVVLATKSTTQGDYKEYFQELWNRENSNIKMYLQEFASKENCTFIFEVKSFKDKHIIDFNKEELVLLDVVKNSLEVNGINIDTNYSSKCLNEFYNYVRALDCKIIRVIDTYAILDDFEHFKELLQTFKYNAFEGFVFTDQNGFMFKWKSDYYLKWKSVRYCYQYYLKHWQEAFPFRICKDSFEINFMKWVTEQDINWLKSVNYVDVINEYKNNIGS</sequence>
<dbReference type="SUPFAM" id="SSF56300">
    <property type="entry name" value="Metallo-dependent phosphatases"/>
    <property type="match status" value="1"/>
</dbReference>
<dbReference type="GO" id="GO:0016791">
    <property type="term" value="F:phosphatase activity"/>
    <property type="evidence" value="ECO:0007669"/>
    <property type="project" value="TreeGrafter"/>
</dbReference>
<accession>A0A481W5C0</accession>
<name>A0A481W5C0_9CAUD</name>
<protein>
    <submittedName>
        <fullName evidence="3">Metallophosphoesterase</fullName>
    </submittedName>
</protein>